<evidence type="ECO:0000313" key="3">
    <source>
        <dbReference type="Proteomes" id="UP000272622"/>
    </source>
</evidence>
<evidence type="ECO:0000313" key="2">
    <source>
        <dbReference type="EMBL" id="AZL72924.1"/>
    </source>
</evidence>
<feature type="domain" description="Glycosyltransferase subfamily 4-like N-terminal" evidence="1">
    <location>
        <begin position="54"/>
        <end position="207"/>
    </location>
</feature>
<evidence type="ECO:0000259" key="1">
    <source>
        <dbReference type="Pfam" id="PF13579"/>
    </source>
</evidence>
<dbReference type="SUPFAM" id="SSF53756">
    <property type="entry name" value="UDP-Glycosyltransferase/glycogen phosphorylase"/>
    <property type="match status" value="1"/>
</dbReference>
<keyword evidence="3" id="KW-1185">Reference proteome</keyword>
<gene>
    <name evidence="2" type="ORF">EI693_07360</name>
</gene>
<dbReference type="Pfam" id="PF13579">
    <property type="entry name" value="Glyco_trans_4_4"/>
    <property type="match status" value="1"/>
</dbReference>
<reference evidence="2 3" key="1">
    <citation type="submission" date="2018-12" db="EMBL/GenBank/DDBJ databases">
        <authorList>
            <person name="Li S."/>
            <person name="Yang R."/>
            <person name="Chen G."/>
            <person name="Zou L."/>
            <person name="Zhang C."/>
            <person name="Chen Y."/>
            <person name="Liu Z."/>
            <person name="Li Y."/>
            <person name="Yan Y."/>
            <person name="Huang M."/>
            <person name="Chen T."/>
        </authorList>
    </citation>
    <scope>NUCLEOTIDE SEQUENCE [LARGE SCALE GENOMIC DNA]</scope>
    <source>
        <strain evidence="2 3">2014</strain>
    </source>
</reference>
<name>A0ABM7CNB2_9PSED</name>
<accession>A0ABM7CNB2</accession>
<organism evidence="2 3">
    <name type="scientific">Pseudomonas oryziphila</name>
    <dbReference type="NCBI Taxonomy" id="2894079"/>
    <lineage>
        <taxon>Bacteria</taxon>
        <taxon>Pseudomonadati</taxon>
        <taxon>Pseudomonadota</taxon>
        <taxon>Gammaproteobacteria</taxon>
        <taxon>Pseudomonadales</taxon>
        <taxon>Pseudomonadaceae</taxon>
        <taxon>Pseudomonas</taxon>
    </lineage>
</organism>
<dbReference type="Gene3D" id="3.40.50.2000">
    <property type="entry name" value="Glycogen Phosphorylase B"/>
    <property type="match status" value="2"/>
</dbReference>
<sequence>MSNGGTTRSRSPLLWPTIIWLLSTRDRSEQIRATMKTVLILSFSNLQRDPRVRRHAQALEGQFRVVTAGYGDAPGYGDQHVEIPVPGRSSLPKKVAKALCLLFRRYGAVFWLDTDKRAALQRLKGLQFDLIIANDASSLPVAFSLSGHQVPVVADMHEFAPGEQLAGWKWNLFWKGYPRYLCRRFLPRANHVLTVCDSIAELYRQEFLATLPDVLMNCPSYIEAAPQQVGDKIRLIHHGLGCPSRKLELMAEAALQLDERFEFDFMLVESDSAYCQWLRETYAGERIRFREPVPMPSIPQVLNRDYDIGVFLLEPEAINYKYALPNKLFEFMQARLAIAVSPSHEMARLVRSTEVGVVAENFSSAALAQAINALDQATIMSMKQASAVAAQRYCAETVYSDFKRLADALTR</sequence>
<dbReference type="EMBL" id="CP034337">
    <property type="protein sequence ID" value="AZL72924.1"/>
    <property type="molecule type" value="Genomic_DNA"/>
</dbReference>
<dbReference type="Proteomes" id="UP000272622">
    <property type="component" value="Chromosome"/>
</dbReference>
<protein>
    <recommendedName>
        <fullName evidence="1">Glycosyltransferase subfamily 4-like N-terminal domain-containing protein</fullName>
    </recommendedName>
</protein>
<proteinExistence type="predicted"/>
<dbReference type="InterPro" id="IPR028098">
    <property type="entry name" value="Glyco_trans_4-like_N"/>
</dbReference>